<dbReference type="InterPro" id="IPR004839">
    <property type="entry name" value="Aminotransferase_I/II_large"/>
</dbReference>
<dbReference type="OrthoDB" id="9813612at2"/>
<dbReference type="PANTHER" id="PTHR43643">
    <property type="entry name" value="HISTIDINOL-PHOSPHATE AMINOTRANSFERASE 2"/>
    <property type="match status" value="1"/>
</dbReference>
<evidence type="ECO:0000256" key="3">
    <source>
        <dbReference type="ARBA" id="ARBA00022576"/>
    </source>
</evidence>
<evidence type="ECO:0000256" key="6">
    <source>
        <dbReference type="ARBA" id="ARBA00023102"/>
    </source>
</evidence>
<keyword evidence="10" id="KW-1185">Reference proteome</keyword>
<keyword evidence="4 7" id="KW-0808">Transferase</keyword>
<reference evidence="9" key="1">
    <citation type="submission" date="2018-12" db="EMBL/GenBank/DDBJ databases">
        <authorList>
            <person name="Sun L."/>
            <person name="Chen Z."/>
        </authorList>
    </citation>
    <scope>NUCLEOTIDE SEQUENCE [LARGE SCALE GENOMIC DNA]</scope>
    <source>
        <strain evidence="9">3-2-2</strain>
    </source>
</reference>
<comment type="catalytic activity">
    <reaction evidence="7">
        <text>L-histidinol phosphate + 2-oxoglutarate = 3-(imidazol-4-yl)-2-oxopropyl phosphate + L-glutamate</text>
        <dbReference type="Rhea" id="RHEA:23744"/>
        <dbReference type="ChEBI" id="CHEBI:16810"/>
        <dbReference type="ChEBI" id="CHEBI:29985"/>
        <dbReference type="ChEBI" id="CHEBI:57766"/>
        <dbReference type="ChEBI" id="CHEBI:57980"/>
        <dbReference type="EC" id="2.6.1.9"/>
    </reaction>
</comment>
<evidence type="ECO:0000313" key="9">
    <source>
        <dbReference type="EMBL" id="RST70308.1"/>
    </source>
</evidence>
<dbReference type="EMBL" id="QYTV02000018">
    <property type="protein sequence ID" value="RST70308.1"/>
    <property type="molecule type" value="Genomic_DNA"/>
</dbReference>
<feature type="modified residue" description="N6-(pyridoxal phosphate)lysine" evidence="7">
    <location>
        <position position="234"/>
    </location>
</feature>
<accession>A0A429XSU7</accession>
<evidence type="ECO:0000256" key="5">
    <source>
        <dbReference type="ARBA" id="ARBA00022898"/>
    </source>
</evidence>
<keyword evidence="5 7" id="KW-0663">Pyridoxal phosphate</keyword>
<dbReference type="InterPro" id="IPR015421">
    <property type="entry name" value="PyrdxlP-dep_Trfase_major"/>
</dbReference>
<comment type="cofactor">
    <cofactor evidence="1 7">
        <name>pyridoxal 5'-phosphate</name>
        <dbReference type="ChEBI" id="CHEBI:597326"/>
    </cofactor>
</comment>
<evidence type="ECO:0000256" key="1">
    <source>
        <dbReference type="ARBA" id="ARBA00001933"/>
    </source>
</evidence>
<dbReference type="SUPFAM" id="SSF53383">
    <property type="entry name" value="PLP-dependent transferases"/>
    <property type="match status" value="1"/>
</dbReference>
<dbReference type="RefSeq" id="WP_126052581.1">
    <property type="nucleotide sequence ID" value="NZ_QYTV02000018.1"/>
</dbReference>
<organism evidence="9 10">
    <name type="scientific">Siminovitchia acidinfaciens</name>
    <dbReference type="NCBI Taxonomy" id="2321395"/>
    <lineage>
        <taxon>Bacteria</taxon>
        <taxon>Bacillati</taxon>
        <taxon>Bacillota</taxon>
        <taxon>Bacilli</taxon>
        <taxon>Bacillales</taxon>
        <taxon>Bacillaceae</taxon>
        <taxon>Siminovitchia</taxon>
    </lineage>
</organism>
<keyword evidence="6 7" id="KW-0368">Histidine biosynthesis</keyword>
<comment type="similarity">
    <text evidence="7">Belongs to the class-II pyridoxal-phosphate-dependent aminotransferase family. Histidinol-phosphate aminotransferase subfamily.</text>
</comment>
<dbReference type="GO" id="GO:0004400">
    <property type="term" value="F:histidinol-phosphate transaminase activity"/>
    <property type="evidence" value="ECO:0007669"/>
    <property type="project" value="UniProtKB-UniRule"/>
</dbReference>
<sequence>MYKSLTKESSKSFWREQVKKLDAYIPGKSIEETKKEYHLHKVIRLASNESPFGPSPKAIEAMKKEIQDGHLYPDSTCTTLRERLGELHGIDPGSYVVANGADNIINLLIASYVNPGDEVVYCTPTFSEYSKNTLLMGGTTVEVPTSDDFVFDLEMMLEAITEKTKLAIVCNPNNPTGTIVDEDKLRDFLNRLPGHVIPVLDEAYIEFVTHESYATGVEYIKEGFPVISIRTFSKLYGLAGMRVGYAVASEELIEPLLTVREPFACNRIAQAAAVAAIDDYEYIGKVLCENRREMTKMIEKLHSLGFEAEPTHTNFIFVNMKQDSSRLANNLLKKGFIIRPCAPWGYPEHARISIGTAAQNEHFFTVLEQILTER</sequence>
<evidence type="ECO:0000256" key="2">
    <source>
        <dbReference type="ARBA" id="ARBA00011738"/>
    </source>
</evidence>
<dbReference type="GO" id="GO:0000105">
    <property type="term" value="P:L-histidine biosynthetic process"/>
    <property type="evidence" value="ECO:0007669"/>
    <property type="project" value="UniProtKB-UniRule"/>
</dbReference>
<dbReference type="EC" id="2.6.1.9" evidence="7"/>
<comment type="pathway">
    <text evidence="7">Amino-acid biosynthesis; L-histidine biosynthesis; L-histidine from 5-phospho-alpha-D-ribose 1-diphosphate: step 7/9.</text>
</comment>
<dbReference type="Proteomes" id="UP000287156">
    <property type="component" value="Unassembled WGS sequence"/>
</dbReference>
<dbReference type="HAMAP" id="MF_01023">
    <property type="entry name" value="HisC_aminotrans_2"/>
    <property type="match status" value="1"/>
</dbReference>
<dbReference type="NCBIfam" id="TIGR01141">
    <property type="entry name" value="hisC"/>
    <property type="match status" value="1"/>
</dbReference>
<dbReference type="AlphaFoldDB" id="A0A429XSU7"/>
<evidence type="ECO:0000259" key="8">
    <source>
        <dbReference type="Pfam" id="PF00155"/>
    </source>
</evidence>
<dbReference type="InterPro" id="IPR050106">
    <property type="entry name" value="HistidinolP_aminotransfase"/>
</dbReference>
<comment type="subunit">
    <text evidence="2 7">Homodimer.</text>
</comment>
<evidence type="ECO:0000256" key="4">
    <source>
        <dbReference type="ARBA" id="ARBA00022679"/>
    </source>
</evidence>
<feature type="domain" description="Aminotransferase class I/classII large" evidence="8">
    <location>
        <begin position="41"/>
        <end position="365"/>
    </location>
</feature>
<dbReference type="PANTHER" id="PTHR43643:SF3">
    <property type="entry name" value="HISTIDINOL-PHOSPHATE AMINOTRANSFERASE"/>
    <property type="match status" value="1"/>
</dbReference>
<dbReference type="Gene3D" id="3.40.640.10">
    <property type="entry name" value="Type I PLP-dependent aspartate aminotransferase-like (Major domain)"/>
    <property type="match status" value="1"/>
</dbReference>
<dbReference type="CDD" id="cd00609">
    <property type="entry name" value="AAT_like"/>
    <property type="match status" value="1"/>
</dbReference>
<keyword evidence="7" id="KW-0028">Amino-acid biosynthesis</keyword>
<dbReference type="Gene3D" id="3.90.1150.10">
    <property type="entry name" value="Aspartate Aminotransferase, domain 1"/>
    <property type="match status" value="1"/>
</dbReference>
<evidence type="ECO:0000256" key="7">
    <source>
        <dbReference type="HAMAP-Rule" id="MF_01023"/>
    </source>
</evidence>
<dbReference type="Pfam" id="PF00155">
    <property type="entry name" value="Aminotran_1_2"/>
    <property type="match status" value="1"/>
</dbReference>
<comment type="caution">
    <text evidence="9">The sequence shown here is derived from an EMBL/GenBank/DDBJ whole genome shotgun (WGS) entry which is preliminary data.</text>
</comment>
<proteinExistence type="inferred from homology"/>
<name>A0A429XSU7_9BACI</name>
<dbReference type="InterPro" id="IPR005861">
    <property type="entry name" value="HisP_aminotrans"/>
</dbReference>
<dbReference type="UniPathway" id="UPA00031">
    <property type="reaction ID" value="UER00012"/>
</dbReference>
<dbReference type="GO" id="GO:0030170">
    <property type="term" value="F:pyridoxal phosphate binding"/>
    <property type="evidence" value="ECO:0007669"/>
    <property type="project" value="InterPro"/>
</dbReference>
<gene>
    <name evidence="7" type="primary">hisC</name>
    <name evidence="9" type="ORF">D4T97_020165</name>
</gene>
<dbReference type="InterPro" id="IPR015422">
    <property type="entry name" value="PyrdxlP-dep_Trfase_small"/>
</dbReference>
<protein>
    <recommendedName>
        <fullName evidence="7">Histidinol-phosphate aminotransferase</fullName>
        <ecNumber evidence="7">2.6.1.9</ecNumber>
    </recommendedName>
    <alternativeName>
        <fullName evidence="7">Imidazole acetol-phosphate transaminase</fullName>
    </alternativeName>
</protein>
<evidence type="ECO:0000313" key="10">
    <source>
        <dbReference type="Proteomes" id="UP000287156"/>
    </source>
</evidence>
<keyword evidence="3 7" id="KW-0032">Aminotransferase</keyword>
<dbReference type="InterPro" id="IPR015424">
    <property type="entry name" value="PyrdxlP-dep_Trfase"/>
</dbReference>